<dbReference type="EMBL" id="CP111017">
    <property type="protein sequence ID" value="WAR08435.1"/>
    <property type="molecule type" value="Genomic_DNA"/>
</dbReference>
<feature type="non-terminal residue" evidence="2">
    <location>
        <position position="131"/>
    </location>
</feature>
<dbReference type="PANTHER" id="PTHR16453">
    <property type="entry name" value="WD40 DOMAIN-CONTAINING PROTEIN MIO FAMILY MEMBER"/>
    <property type="match status" value="1"/>
</dbReference>
<keyword evidence="3" id="KW-1185">Reference proteome</keyword>
<evidence type="ECO:0000259" key="1">
    <source>
        <dbReference type="Pfam" id="PF17034"/>
    </source>
</evidence>
<reference evidence="2" key="1">
    <citation type="submission" date="2022-11" db="EMBL/GenBank/DDBJ databases">
        <title>Centuries of genome instability and evolution in soft-shell clam transmissible cancer (bioRxiv).</title>
        <authorList>
            <person name="Hart S.F.M."/>
            <person name="Yonemitsu M.A."/>
            <person name="Giersch R.M."/>
            <person name="Beal B.F."/>
            <person name="Arriagada G."/>
            <person name="Davis B.W."/>
            <person name="Ostrander E.A."/>
            <person name="Goff S.P."/>
            <person name="Metzger M.J."/>
        </authorList>
    </citation>
    <scope>NUCLEOTIDE SEQUENCE</scope>
    <source>
        <strain evidence="2">MELC-2E11</strain>
        <tissue evidence="2">Siphon/mantle</tissue>
    </source>
</reference>
<dbReference type="PANTHER" id="PTHR16453:SF9">
    <property type="entry name" value="GATOR COMPLEX PROTEIN MIOS"/>
    <property type="match status" value="1"/>
</dbReference>
<dbReference type="Proteomes" id="UP001164746">
    <property type="component" value="Chromosome 6"/>
</dbReference>
<accession>A0ABY7EEI0</accession>
<organism evidence="2 3">
    <name type="scientific">Mya arenaria</name>
    <name type="common">Soft-shell clam</name>
    <dbReference type="NCBI Taxonomy" id="6604"/>
    <lineage>
        <taxon>Eukaryota</taxon>
        <taxon>Metazoa</taxon>
        <taxon>Spiralia</taxon>
        <taxon>Lophotrochozoa</taxon>
        <taxon>Mollusca</taxon>
        <taxon>Bivalvia</taxon>
        <taxon>Autobranchia</taxon>
        <taxon>Heteroconchia</taxon>
        <taxon>Euheterodonta</taxon>
        <taxon>Imparidentia</taxon>
        <taxon>Neoheterodontei</taxon>
        <taxon>Myida</taxon>
        <taxon>Myoidea</taxon>
        <taxon>Myidae</taxon>
        <taxon>Mya</taxon>
    </lineage>
</organism>
<dbReference type="Pfam" id="PF17034">
    <property type="entry name" value="zinc_ribbon_16"/>
    <property type="match status" value="1"/>
</dbReference>
<proteinExistence type="predicted"/>
<sequence>YRDLLNRWKLWHQRAKFDIIRHAVDKSRVPGQAFVSCNYCGKSIACNMTLASRPRASHYNPPPNNRPKSTICPGCRKPLPRCALCLTNLGTLAGSNLYMQKDKTDWFREHAECPVTGCLCHCMTLDPNSQL</sequence>
<protein>
    <submittedName>
        <fullName evidence="2">MIO-like protein</fullName>
    </submittedName>
</protein>
<evidence type="ECO:0000313" key="3">
    <source>
        <dbReference type="Proteomes" id="UP001164746"/>
    </source>
</evidence>
<feature type="non-terminal residue" evidence="2">
    <location>
        <position position="1"/>
    </location>
</feature>
<feature type="domain" description="GATOR2 complex protein MIO zinc-ribbon like" evidence="1">
    <location>
        <begin position="37"/>
        <end position="92"/>
    </location>
</feature>
<evidence type="ECO:0000313" key="2">
    <source>
        <dbReference type="EMBL" id="WAR08435.1"/>
    </source>
</evidence>
<dbReference type="InterPro" id="IPR031488">
    <property type="entry name" value="Zn_ribbon_mio"/>
</dbReference>
<dbReference type="InterPro" id="IPR037593">
    <property type="entry name" value="MIOS/Sea4"/>
</dbReference>
<name>A0ABY7EEI0_MYAAR</name>
<gene>
    <name evidence="2" type="ORF">MAR_018393</name>
</gene>